<feature type="binding site" evidence="6">
    <location>
        <position position="49"/>
    </location>
    <ligand>
        <name>ATP</name>
        <dbReference type="ChEBI" id="CHEBI:30616"/>
    </ligand>
</feature>
<evidence type="ECO:0000259" key="9">
    <source>
        <dbReference type="PROSITE" id="PS50011"/>
    </source>
</evidence>
<dbReference type="GO" id="GO:0004674">
    <property type="term" value="F:protein serine/threonine kinase activity"/>
    <property type="evidence" value="ECO:0007669"/>
    <property type="project" value="UniProtKB-KW"/>
</dbReference>
<sequence>MSFSKMQSQFIKPLNRPNEEYKILQLLGKGGFGMCFEVENQDGEVFALKAIEKNSTGQNYDEVLNEIMIQSELKHPYIVNLYDVFDDLDFVYLKMELCSNNSLLEMVQNRGELTESEVRLYMIQLIDAVGYMHNNNILHRDLKPDNIFLSDNLDLRVGDFGLSKELNSTDERQRNPCGTLPYMAPEILNPKVGYGFEADIWAIGVIMYILLFGCQPFGGHTRSMVIDRIRNADFEFPSDIEVSHDAKNLISAILNPEYGKRLTLSEIRQHFFFRGPTPVELPLSALRTAPNFEIISNSEVKLLIPNQPKYQNCYHVDVDDDDDYNTDNDRERPDHERPDRKKMKKTTPWRCNLDRLVIV</sequence>
<dbReference type="PROSITE" id="PS50011">
    <property type="entry name" value="PROTEIN_KINASE_DOM"/>
    <property type="match status" value="1"/>
</dbReference>
<keyword evidence="3 6" id="KW-0547">Nucleotide-binding</keyword>
<feature type="compositionally biased region" description="Basic and acidic residues" evidence="8">
    <location>
        <begin position="327"/>
        <end position="339"/>
    </location>
</feature>
<evidence type="ECO:0000313" key="10">
    <source>
        <dbReference type="EMBL" id="RHZ77305.1"/>
    </source>
</evidence>
<evidence type="ECO:0000256" key="8">
    <source>
        <dbReference type="SAM" id="MobiDB-lite"/>
    </source>
</evidence>
<evidence type="ECO:0000256" key="2">
    <source>
        <dbReference type="ARBA" id="ARBA00022679"/>
    </source>
</evidence>
<evidence type="ECO:0000256" key="1">
    <source>
        <dbReference type="ARBA" id="ARBA00022527"/>
    </source>
</evidence>
<feature type="region of interest" description="Disordered" evidence="8">
    <location>
        <begin position="315"/>
        <end position="346"/>
    </location>
</feature>
<keyword evidence="11" id="KW-1185">Reference proteome</keyword>
<gene>
    <name evidence="10" type="ORF">Glove_182g21</name>
</gene>
<accession>A0A397IN27</accession>
<dbReference type="AlphaFoldDB" id="A0A397IN27"/>
<dbReference type="FunFam" id="1.10.510.10:FF:000571">
    <property type="entry name" value="Maternal embryonic leucine zipper kinase"/>
    <property type="match status" value="1"/>
</dbReference>
<keyword evidence="5 6" id="KW-0067">ATP-binding</keyword>
<dbReference type="PANTHER" id="PTHR24345">
    <property type="entry name" value="SERINE/THREONINE-PROTEIN KINASE PLK"/>
    <property type="match status" value="1"/>
</dbReference>
<comment type="similarity">
    <text evidence="7">Belongs to the protein kinase superfamily.</text>
</comment>
<dbReference type="Gene3D" id="1.10.510.10">
    <property type="entry name" value="Transferase(Phosphotransferase) domain 1"/>
    <property type="match status" value="1"/>
</dbReference>
<evidence type="ECO:0000256" key="4">
    <source>
        <dbReference type="ARBA" id="ARBA00022777"/>
    </source>
</evidence>
<dbReference type="InterPro" id="IPR011009">
    <property type="entry name" value="Kinase-like_dom_sf"/>
</dbReference>
<protein>
    <recommendedName>
        <fullName evidence="9">Protein kinase domain-containing protein</fullName>
    </recommendedName>
</protein>
<comment type="caution">
    <text evidence="10">The sequence shown here is derived from an EMBL/GenBank/DDBJ whole genome shotgun (WGS) entry which is preliminary data.</text>
</comment>
<dbReference type="OrthoDB" id="408964at2759"/>
<keyword evidence="2" id="KW-0808">Transferase</keyword>
<evidence type="ECO:0000256" key="7">
    <source>
        <dbReference type="RuleBase" id="RU000304"/>
    </source>
</evidence>
<feature type="domain" description="Protein kinase" evidence="9">
    <location>
        <begin position="21"/>
        <end position="273"/>
    </location>
</feature>
<dbReference type="Proteomes" id="UP000266861">
    <property type="component" value="Unassembled WGS sequence"/>
</dbReference>
<evidence type="ECO:0000256" key="5">
    <source>
        <dbReference type="ARBA" id="ARBA00022840"/>
    </source>
</evidence>
<organism evidence="10 11">
    <name type="scientific">Diversispora epigaea</name>
    <dbReference type="NCBI Taxonomy" id="1348612"/>
    <lineage>
        <taxon>Eukaryota</taxon>
        <taxon>Fungi</taxon>
        <taxon>Fungi incertae sedis</taxon>
        <taxon>Mucoromycota</taxon>
        <taxon>Glomeromycotina</taxon>
        <taxon>Glomeromycetes</taxon>
        <taxon>Diversisporales</taxon>
        <taxon>Diversisporaceae</taxon>
        <taxon>Diversispora</taxon>
    </lineage>
</organism>
<reference evidence="10 11" key="1">
    <citation type="submission" date="2018-08" db="EMBL/GenBank/DDBJ databases">
        <title>Genome and evolution of the arbuscular mycorrhizal fungus Diversispora epigaea (formerly Glomus versiforme) and its bacterial endosymbionts.</title>
        <authorList>
            <person name="Sun X."/>
            <person name="Fei Z."/>
            <person name="Harrison M."/>
        </authorList>
    </citation>
    <scope>NUCLEOTIDE SEQUENCE [LARGE SCALE GENOMIC DNA]</scope>
    <source>
        <strain evidence="10 11">IT104</strain>
    </source>
</reference>
<dbReference type="EMBL" id="PQFF01000172">
    <property type="protein sequence ID" value="RHZ77305.1"/>
    <property type="molecule type" value="Genomic_DNA"/>
</dbReference>
<dbReference type="STRING" id="1348612.A0A397IN27"/>
<dbReference type="PROSITE" id="PS00107">
    <property type="entry name" value="PROTEIN_KINASE_ATP"/>
    <property type="match status" value="1"/>
</dbReference>
<dbReference type="PROSITE" id="PS00108">
    <property type="entry name" value="PROTEIN_KINASE_ST"/>
    <property type="match status" value="1"/>
</dbReference>
<keyword evidence="4" id="KW-0418">Kinase</keyword>
<name>A0A397IN27_9GLOM</name>
<dbReference type="PANTHER" id="PTHR24345:SF0">
    <property type="entry name" value="CELL CYCLE SERINE_THREONINE-PROTEIN KINASE CDC5_MSD2"/>
    <property type="match status" value="1"/>
</dbReference>
<dbReference type="GO" id="GO:0005524">
    <property type="term" value="F:ATP binding"/>
    <property type="evidence" value="ECO:0007669"/>
    <property type="project" value="UniProtKB-UniRule"/>
</dbReference>
<proteinExistence type="inferred from homology"/>
<dbReference type="InterPro" id="IPR000719">
    <property type="entry name" value="Prot_kinase_dom"/>
</dbReference>
<dbReference type="InterPro" id="IPR017441">
    <property type="entry name" value="Protein_kinase_ATP_BS"/>
</dbReference>
<evidence type="ECO:0000313" key="11">
    <source>
        <dbReference type="Proteomes" id="UP000266861"/>
    </source>
</evidence>
<dbReference type="GO" id="GO:0005634">
    <property type="term" value="C:nucleus"/>
    <property type="evidence" value="ECO:0007669"/>
    <property type="project" value="TreeGrafter"/>
</dbReference>
<dbReference type="SMART" id="SM00220">
    <property type="entry name" value="S_TKc"/>
    <property type="match status" value="1"/>
</dbReference>
<dbReference type="FunFam" id="3.30.200.20:FF:000042">
    <property type="entry name" value="Aurora kinase A"/>
    <property type="match status" value="1"/>
</dbReference>
<dbReference type="Pfam" id="PF00069">
    <property type="entry name" value="Pkinase"/>
    <property type="match status" value="1"/>
</dbReference>
<keyword evidence="1 7" id="KW-0723">Serine/threonine-protein kinase</keyword>
<dbReference type="InterPro" id="IPR008271">
    <property type="entry name" value="Ser/Thr_kinase_AS"/>
</dbReference>
<evidence type="ECO:0000256" key="3">
    <source>
        <dbReference type="ARBA" id="ARBA00022741"/>
    </source>
</evidence>
<evidence type="ECO:0000256" key="6">
    <source>
        <dbReference type="PROSITE-ProRule" id="PRU10141"/>
    </source>
</evidence>
<dbReference type="SUPFAM" id="SSF56112">
    <property type="entry name" value="Protein kinase-like (PK-like)"/>
    <property type="match status" value="1"/>
</dbReference>